<sequence>MDQAKPGCVNTTKKQRMKCNEAPRNTGWTRVSGNAAAAQVEASERASAALKANISYNLSDRSSSDEEQHAPKPPRNVWPAESRPRRGHHHESNQRRCANVVTGR</sequence>
<keyword evidence="3" id="KW-1185">Reference proteome</keyword>
<gene>
    <name evidence="2" type="primary">Acey_s0451.g1695</name>
    <name evidence="2" type="ORF">Y032_0451g1695</name>
</gene>
<organism evidence="2 3">
    <name type="scientific">Ancylostoma ceylanicum</name>
    <dbReference type="NCBI Taxonomy" id="53326"/>
    <lineage>
        <taxon>Eukaryota</taxon>
        <taxon>Metazoa</taxon>
        <taxon>Ecdysozoa</taxon>
        <taxon>Nematoda</taxon>
        <taxon>Chromadorea</taxon>
        <taxon>Rhabditida</taxon>
        <taxon>Rhabditina</taxon>
        <taxon>Rhabditomorpha</taxon>
        <taxon>Strongyloidea</taxon>
        <taxon>Ancylostomatidae</taxon>
        <taxon>Ancylostomatinae</taxon>
        <taxon>Ancylostoma</taxon>
    </lineage>
</organism>
<accession>A0A016WZR0</accession>
<evidence type="ECO:0000313" key="3">
    <source>
        <dbReference type="Proteomes" id="UP000024635"/>
    </source>
</evidence>
<proteinExistence type="predicted"/>
<feature type="region of interest" description="Disordered" evidence="1">
    <location>
        <begin position="1"/>
        <end position="30"/>
    </location>
</feature>
<feature type="region of interest" description="Disordered" evidence="1">
    <location>
        <begin position="58"/>
        <end position="104"/>
    </location>
</feature>
<dbReference type="EMBL" id="JARK01000051">
    <property type="protein sequence ID" value="EYC44757.1"/>
    <property type="molecule type" value="Genomic_DNA"/>
</dbReference>
<reference evidence="3" key="1">
    <citation type="journal article" date="2015" name="Nat. Genet.">
        <title>The genome and transcriptome of the zoonotic hookworm Ancylostoma ceylanicum identify infection-specific gene families.</title>
        <authorList>
            <person name="Schwarz E.M."/>
            <person name="Hu Y."/>
            <person name="Antoshechkin I."/>
            <person name="Miller M.M."/>
            <person name="Sternberg P.W."/>
            <person name="Aroian R.V."/>
        </authorList>
    </citation>
    <scope>NUCLEOTIDE SEQUENCE</scope>
    <source>
        <strain evidence="3">HY135</strain>
    </source>
</reference>
<dbReference type="AlphaFoldDB" id="A0A016WZR0"/>
<dbReference type="Proteomes" id="UP000024635">
    <property type="component" value="Unassembled WGS sequence"/>
</dbReference>
<evidence type="ECO:0000313" key="2">
    <source>
        <dbReference type="EMBL" id="EYC44757.1"/>
    </source>
</evidence>
<protein>
    <submittedName>
        <fullName evidence="2">Uncharacterized protein</fullName>
    </submittedName>
</protein>
<name>A0A016WZR0_9BILA</name>
<evidence type="ECO:0000256" key="1">
    <source>
        <dbReference type="SAM" id="MobiDB-lite"/>
    </source>
</evidence>
<comment type="caution">
    <text evidence="2">The sequence shown here is derived from an EMBL/GenBank/DDBJ whole genome shotgun (WGS) entry which is preliminary data.</text>
</comment>